<dbReference type="AlphaFoldDB" id="A0AAP0PV61"/>
<protein>
    <submittedName>
        <fullName evidence="1">Uncharacterized protein</fullName>
    </submittedName>
</protein>
<name>A0AAP0PV61_9MAGN</name>
<sequence length="56" mass="6674">MVKGVYKSMFWFLISSKFVCKEKRRKRKVVGVDLVKKKSCWYGFGEALVRKKNNNK</sequence>
<evidence type="ECO:0000313" key="2">
    <source>
        <dbReference type="Proteomes" id="UP001419268"/>
    </source>
</evidence>
<proteinExistence type="predicted"/>
<comment type="caution">
    <text evidence="1">The sequence shown here is derived from an EMBL/GenBank/DDBJ whole genome shotgun (WGS) entry which is preliminary data.</text>
</comment>
<reference evidence="1 2" key="1">
    <citation type="submission" date="2024-01" db="EMBL/GenBank/DDBJ databases">
        <title>Genome assemblies of Stephania.</title>
        <authorList>
            <person name="Yang L."/>
        </authorList>
    </citation>
    <scope>NUCLEOTIDE SEQUENCE [LARGE SCALE GENOMIC DNA]</scope>
    <source>
        <strain evidence="1">JXDWG</strain>
        <tissue evidence="1">Leaf</tissue>
    </source>
</reference>
<dbReference type="Proteomes" id="UP001419268">
    <property type="component" value="Unassembled WGS sequence"/>
</dbReference>
<accession>A0AAP0PV61</accession>
<evidence type="ECO:0000313" key="1">
    <source>
        <dbReference type="EMBL" id="KAK9157657.1"/>
    </source>
</evidence>
<keyword evidence="2" id="KW-1185">Reference proteome</keyword>
<organism evidence="1 2">
    <name type="scientific">Stephania cephalantha</name>
    <dbReference type="NCBI Taxonomy" id="152367"/>
    <lineage>
        <taxon>Eukaryota</taxon>
        <taxon>Viridiplantae</taxon>
        <taxon>Streptophyta</taxon>
        <taxon>Embryophyta</taxon>
        <taxon>Tracheophyta</taxon>
        <taxon>Spermatophyta</taxon>
        <taxon>Magnoliopsida</taxon>
        <taxon>Ranunculales</taxon>
        <taxon>Menispermaceae</taxon>
        <taxon>Menispermoideae</taxon>
        <taxon>Cissampelideae</taxon>
        <taxon>Stephania</taxon>
    </lineage>
</organism>
<gene>
    <name evidence="1" type="ORF">Scep_004231</name>
</gene>
<dbReference type="EMBL" id="JBBNAG010000002">
    <property type="protein sequence ID" value="KAK9157657.1"/>
    <property type="molecule type" value="Genomic_DNA"/>
</dbReference>